<dbReference type="GO" id="GO:0016887">
    <property type="term" value="F:ATP hydrolysis activity"/>
    <property type="evidence" value="ECO:0007669"/>
    <property type="project" value="InterPro"/>
</dbReference>
<dbReference type="Proteomes" id="UP000494365">
    <property type="component" value="Unassembled WGS sequence"/>
</dbReference>
<dbReference type="InterPro" id="IPR027417">
    <property type="entry name" value="P-loop_NTPase"/>
</dbReference>
<dbReference type="AlphaFoldDB" id="A0A6S7BY50"/>
<gene>
    <name evidence="3" type="ORF">LMG28614_05674</name>
</gene>
<dbReference type="CDD" id="cd01130">
    <property type="entry name" value="VirB11-like_ATPase"/>
    <property type="match status" value="1"/>
</dbReference>
<comment type="similarity">
    <text evidence="1">Belongs to the GSP E family.</text>
</comment>
<evidence type="ECO:0000313" key="4">
    <source>
        <dbReference type="Proteomes" id="UP000494365"/>
    </source>
</evidence>
<evidence type="ECO:0000259" key="2">
    <source>
        <dbReference type="Pfam" id="PF00437"/>
    </source>
</evidence>
<dbReference type="SUPFAM" id="SSF52540">
    <property type="entry name" value="P-loop containing nucleoside triphosphate hydrolases"/>
    <property type="match status" value="1"/>
</dbReference>
<dbReference type="Gene3D" id="3.40.50.300">
    <property type="entry name" value="P-loop containing nucleotide triphosphate hydrolases"/>
    <property type="match status" value="1"/>
</dbReference>
<dbReference type="InterPro" id="IPR050921">
    <property type="entry name" value="T4SS_GSP_E_ATPase"/>
</dbReference>
<dbReference type="RefSeq" id="WP_175152676.1">
    <property type="nucleotide sequence ID" value="NZ_CADIKK010000033.1"/>
</dbReference>
<dbReference type="Pfam" id="PF00437">
    <property type="entry name" value="T2SSE"/>
    <property type="match status" value="1"/>
</dbReference>
<dbReference type="PANTHER" id="PTHR30486">
    <property type="entry name" value="TWITCHING MOTILITY PROTEIN PILT"/>
    <property type="match status" value="1"/>
</dbReference>
<feature type="domain" description="Bacterial type II secretion system protein E" evidence="2">
    <location>
        <begin position="171"/>
        <end position="317"/>
    </location>
</feature>
<protein>
    <submittedName>
        <fullName evidence="3">Type IV secretion system protein VirB11</fullName>
    </submittedName>
</protein>
<accession>A0A6S7BY50</accession>
<dbReference type="EMBL" id="CADIKK010000033">
    <property type="protein sequence ID" value="CAB3802690.1"/>
    <property type="molecule type" value="Genomic_DNA"/>
</dbReference>
<dbReference type="Gene3D" id="3.30.450.90">
    <property type="match status" value="1"/>
</dbReference>
<proteinExistence type="inferred from homology"/>
<dbReference type="PANTHER" id="PTHR30486:SF6">
    <property type="entry name" value="TYPE IV PILUS RETRACTATION ATPASE PILT"/>
    <property type="match status" value="1"/>
</dbReference>
<evidence type="ECO:0000256" key="1">
    <source>
        <dbReference type="ARBA" id="ARBA00006611"/>
    </source>
</evidence>
<organism evidence="3 4">
    <name type="scientific">Paraburkholderia ultramafica</name>
    <dbReference type="NCBI Taxonomy" id="1544867"/>
    <lineage>
        <taxon>Bacteria</taxon>
        <taxon>Pseudomonadati</taxon>
        <taxon>Pseudomonadota</taxon>
        <taxon>Betaproteobacteria</taxon>
        <taxon>Burkholderiales</taxon>
        <taxon>Burkholderiaceae</taxon>
        <taxon>Paraburkholderia</taxon>
    </lineage>
</organism>
<reference evidence="3 4" key="1">
    <citation type="submission" date="2020-04" db="EMBL/GenBank/DDBJ databases">
        <authorList>
            <person name="De Canck E."/>
        </authorList>
    </citation>
    <scope>NUCLEOTIDE SEQUENCE [LARGE SCALE GENOMIC DNA]</scope>
    <source>
        <strain evidence="3 4">LMG 28614</strain>
    </source>
</reference>
<name>A0A6S7BY50_9BURK</name>
<evidence type="ECO:0000313" key="3">
    <source>
        <dbReference type="EMBL" id="CAB3802690.1"/>
    </source>
</evidence>
<dbReference type="InterPro" id="IPR001482">
    <property type="entry name" value="T2SS/T4SS_dom"/>
</dbReference>
<sequence length="351" mass="39185">MSTALNEVIGFKAKSIEQLIRPLRRWLDDDAVMEIRVKPGEVVAQAFGRSEFFPVPELTFGYLRSLGTALVSYAGLGLQSVNYVTLPWGQRGTVLLPPAVLEGAIMIVIRKHSPVVKTLVELEAEGAFAKCRDVSFNRPTEADAATESTRSDFGRLEPFEVELLSLKREGRWSEFLQRAVELKRNIVIAGKTGSGKTTLARSLIEVVPADEHIATIEDVHELFLPNHKEVTHLFYGEGAVRISALACLAACMRITPERIFLAELRGAEAWEYTNSLNTDHGGGITTTHANGAVEAFDRIATLIKNSEIGRTLEMVTIRHVLYTTIDVVLFMRDRKILQLFYDPVFKRSEMR</sequence>
<keyword evidence="4" id="KW-1185">Reference proteome</keyword>